<evidence type="ECO:0000256" key="1">
    <source>
        <dbReference type="SAM" id="Phobius"/>
    </source>
</evidence>
<reference evidence="3" key="2">
    <citation type="submission" date="2023-06" db="EMBL/GenBank/DDBJ databases">
        <authorList>
            <consortium name="Lawrence Berkeley National Laboratory"/>
            <person name="Haridas S."/>
            <person name="Hensen N."/>
            <person name="Bonometti L."/>
            <person name="Westerberg I."/>
            <person name="Brannstrom I.O."/>
            <person name="Guillou S."/>
            <person name="Cros-Aarteil S."/>
            <person name="Calhoun S."/>
            <person name="Kuo A."/>
            <person name="Mondo S."/>
            <person name="Pangilinan J."/>
            <person name="Riley R."/>
            <person name="Labutti K."/>
            <person name="Andreopoulos B."/>
            <person name="Lipzen A."/>
            <person name="Chen C."/>
            <person name="Yanf M."/>
            <person name="Daum C."/>
            <person name="Ng V."/>
            <person name="Clum A."/>
            <person name="Steindorff A."/>
            <person name="Ohm R."/>
            <person name="Martin F."/>
            <person name="Silar P."/>
            <person name="Natvig D."/>
            <person name="Lalanne C."/>
            <person name="Gautier V."/>
            <person name="Ament-Velasquez S.L."/>
            <person name="Kruys A."/>
            <person name="Hutchinson M.I."/>
            <person name="Powell A.J."/>
            <person name="Barry K."/>
            <person name="Miller A.N."/>
            <person name="Grigoriev I.V."/>
            <person name="Debuchy R."/>
            <person name="Gladieux P."/>
            <person name="Thoren M.H."/>
            <person name="Johannesson H."/>
        </authorList>
    </citation>
    <scope>NUCLEOTIDE SEQUENCE</scope>
    <source>
        <strain evidence="3">CBS 118394</strain>
    </source>
</reference>
<dbReference type="AlphaFoldDB" id="A0AAE0LZJ3"/>
<evidence type="ECO:0000313" key="4">
    <source>
        <dbReference type="Proteomes" id="UP001283341"/>
    </source>
</evidence>
<feature type="transmembrane region" description="Helical" evidence="1">
    <location>
        <begin position="280"/>
        <end position="297"/>
    </location>
</feature>
<dbReference type="EMBL" id="JAUEDM010000007">
    <property type="protein sequence ID" value="KAK3313385.1"/>
    <property type="molecule type" value="Genomic_DNA"/>
</dbReference>
<feature type="transmembrane region" description="Helical" evidence="1">
    <location>
        <begin position="253"/>
        <end position="273"/>
    </location>
</feature>
<dbReference type="Proteomes" id="UP001283341">
    <property type="component" value="Unassembled WGS sequence"/>
</dbReference>
<reference evidence="3" key="1">
    <citation type="journal article" date="2023" name="Mol. Phylogenet. Evol.">
        <title>Genome-scale phylogeny and comparative genomics of the fungal order Sordariales.</title>
        <authorList>
            <person name="Hensen N."/>
            <person name="Bonometti L."/>
            <person name="Westerberg I."/>
            <person name="Brannstrom I.O."/>
            <person name="Guillou S."/>
            <person name="Cros-Aarteil S."/>
            <person name="Calhoun S."/>
            <person name="Haridas S."/>
            <person name="Kuo A."/>
            <person name="Mondo S."/>
            <person name="Pangilinan J."/>
            <person name="Riley R."/>
            <person name="LaButti K."/>
            <person name="Andreopoulos B."/>
            <person name="Lipzen A."/>
            <person name="Chen C."/>
            <person name="Yan M."/>
            <person name="Daum C."/>
            <person name="Ng V."/>
            <person name="Clum A."/>
            <person name="Steindorff A."/>
            <person name="Ohm R.A."/>
            <person name="Martin F."/>
            <person name="Silar P."/>
            <person name="Natvig D.O."/>
            <person name="Lalanne C."/>
            <person name="Gautier V."/>
            <person name="Ament-Velasquez S.L."/>
            <person name="Kruys A."/>
            <person name="Hutchinson M.I."/>
            <person name="Powell A.J."/>
            <person name="Barry K."/>
            <person name="Miller A.N."/>
            <person name="Grigoriev I.V."/>
            <person name="Debuchy R."/>
            <person name="Gladieux P."/>
            <person name="Hiltunen Thoren M."/>
            <person name="Johannesson H."/>
        </authorList>
    </citation>
    <scope>NUCLEOTIDE SEQUENCE</scope>
    <source>
        <strain evidence="3">CBS 118394</strain>
    </source>
</reference>
<accession>A0AAE0LZJ3</accession>
<keyword evidence="1" id="KW-1133">Transmembrane helix</keyword>
<evidence type="ECO:0000313" key="3">
    <source>
        <dbReference type="EMBL" id="KAK3313385.1"/>
    </source>
</evidence>
<dbReference type="InterPro" id="IPR046529">
    <property type="entry name" value="DUF6594"/>
</dbReference>
<dbReference type="PANTHER" id="PTHR34502:SF4">
    <property type="entry name" value="DUF6594 DOMAIN-CONTAINING PROTEIN"/>
    <property type="match status" value="1"/>
</dbReference>
<keyword evidence="1" id="KW-0472">Membrane</keyword>
<feature type="domain" description="DUF6594" evidence="2">
    <location>
        <begin position="16"/>
        <end position="292"/>
    </location>
</feature>
<proteinExistence type="predicted"/>
<sequence length="309" mass="34298">MAQMTAIPEYLEGHADFAAYISIDPDLQIYRRFARLAARNILHLQSELATLEAWLDDFDREEADELWRASQDEKMNIWLRNRNWATFVGLAHAGGNQNSSASDEEKRQAAKLQKVERLKVVMAEYQDALLRQNRCGSLPAPDKSPLKAFSDWYSRKNPLLGPDSKMLDNADDLVCLRNPGETDRLSRVLRANAGMWLGYFHEKSNRYPASWGRIWTFREKHVERLIAIASVALAALFLVGAMISLSYASSDGFRLGLVGAFTLSFAASVGLLTSAKRTELFASTAAYAAVLVVYVSGSTGLTTSCSCSG</sequence>
<protein>
    <recommendedName>
        <fullName evidence="2">DUF6594 domain-containing protein</fullName>
    </recommendedName>
</protein>
<keyword evidence="1" id="KW-0812">Transmembrane</keyword>
<evidence type="ECO:0000259" key="2">
    <source>
        <dbReference type="Pfam" id="PF20237"/>
    </source>
</evidence>
<gene>
    <name evidence="3" type="ORF">B0H66DRAFT_606649</name>
</gene>
<organism evidence="3 4">
    <name type="scientific">Apodospora peruviana</name>
    <dbReference type="NCBI Taxonomy" id="516989"/>
    <lineage>
        <taxon>Eukaryota</taxon>
        <taxon>Fungi</taxon>
        <taxon>Dikarya</taxon>
        <taxon>Ascomycota</taxon>
        <taxon>Pezizomycotina</taxon>
        <taxon>Sordariomycetes</taxon>
        <taxon>Sordariomycetidae</taxon>
        <taxon>Sordariales</taxon>
        <taxon>Lasiosphaeriaceae</taxon>
        <taxon>Apodospora</taxon>
    </lineage>
</organism>
<name>A0AAE0LZJ3_9PEZI</name>
<dbReference type="Pfam" id="PF20237">
    <property type="entry name" value="DUF6594"/>
    <property type="match status" value="1"/>
</dbReference>
<dbReference type="PANTHER" id="PTHR34502">
    <property type="entry name" value="DUF6594 DOMAIN-CONTAINING PROTEIN-RELATED"/>
    <property type="match status" value="1"/>
</dbReference>
<feature type="transmembrane region" description="Helical" evidence="1">
    <location>
        <begin position="225"/>
        <end position="247"/>
    </location>
</feature>
<comment type="caution">
    <text evidence="3">The sequence shown here is derived from an EMBL/GenBank/DDBJ whole genome shotgun (WGS) entry which is preliminary data.</text>
</comment>
<keyword evidence="4" id="KW-1185">Reference proteome</keyword>